<evidence type="ECO:0000313" key="1">
    <source>
        <dbReference type="EMBL" id="KAF7824502.1"/>
    </source>
</evidence>
<comment type="caution">
    <text evidence="1">The sequence shown here is derived from an EMBL/GenBank/DDBJ whole genome shotgun (WGS) entry which is preliminary data.</text>
</comment>
<organism evidence="1 2">
    <name type="scientific">Senna tora</name>
    <dbReference type="NCBI Taxonomy" id="362788"/>
    <lineage>
        <taxon>Eukaryota</taxon>
        <taxon>Viridiplantae</taxon>
        <taxon>Streptophyta</taxon>
        <taxon>Embryophyta</taxon>
        <taxon>Tracheophyta</taxon>
        <taxon>Spermatophyta</taxon>
        <taxon>Magnoliopsida</taxon>
        <taxon>eudicotyledons</taxon>
        <taxon>Gunneridae</taxon>
        <taxon>Pentapetalae</taxon>
        <taxon>rosids</taxon>
        <taxon>fabids</taxon>
        <taxon>Fabales</taxon>
        <taxon>Fabaceae</taxon>
        <taxon>Caesalpinioideae</taxon>
        <taxon>Cassia clade</taxon>
        <taxon>Senna</taxon>
    </lineage>
</organism>
<accession>A0A834TMZ6</accession>
<dbReference type="Proteomes" id="UP000634136">
    <property type="component" value="Unassembled WGS sequence"/>
</dbReference>
<dbReference type="EMBL" id="JAAIUW010000007">
    <property type="protein sequence ID" value="KAF7824502.1"/>
    <property type="molecule type" value="Genomic_DNA"/>
</dbReference>
<proteinExistence type="predicted"/>
<keyword evidence="2" id="KW-1185">Reference proteome</keyword>
<evidence type="ECO:0000313" key="2">
    <source>
        <dbReference type="Proteomes" id="UP000634136"/>
    </source>
</evidence>
<reference evidence="1" key="1">
    <citation type="submission" date="2020-09" db="EMBL/GenBank/DDBJ databases">
        <title>Genome-Enabled Discovery of Anthraquinone Biosynthesis in Senna tora.</title>
        <authorList>
            <person name="Kang S.-H."/>
            <person name="Pandey R.P."/>
            <person name="Lee C.-M."/>
            <person name="Sim J.-S."/>
            <person name="Jeong J.-T."/>
            <person name="Choi B.-S."/>
            <person name="Jung M."/>
            <person name="Ginzburg D."/>
            <person name="Zhao K."/>
            <person name="Won S.Y."/>
            <person name="Oh T.-J."/>
            <person name="Yu Y."/>
            <person name="Kim N.-H."/>
            <person name="Lee O.R."/>
            <person name="Lee T.-H."/>
            <person name="Bashyal P."/>
            <person name="Kim T.-S."/>
            <person name="Lee W.-H."/>
            <person name="Kawkins C."/>
            <person name="Kim C.-K."/>
            <person name="Kim J.S."/>
            <person name="Ahn B.O."/>
            <person name="Rhee S.Y."/>
            <person name="Sohng J.K."/>
        </authorList>
    </citation>
    <scope>NUCLEOTIDE SEQUENCE</scope>
    <source>
        <tissue evidence="1">Leaf</tissue>
    </source>
</reference>
<name>A0A834TMZ6_9FABA</name>
<protein>
    <submittedName>
        <fullName evidence="1">Uncharacterized protein</fullName>
    </submittedName>
</protein>
<gene>
    <name evidence="1" type="ORF">G2W53_022646</name>
</gene>
<dbReference type="AlphaFoldDB" id="A0A834TMZ6"/>
<sequence>MASALFDLMSLDGAYYEKAGQDSAPPIRPQQ</sequence>